<name>A0A8S5V9Q5_9CAUD</name>
<protein>
    <submittedName>
        <fullName evidence="1">Tail protein</fullName>
    </submittedName>
</protein>
<evidence type="ECO:0000313" key="1">
    <source>
        <dbReference type="EMBL" id="DAG03498.1"/>
    </source>
</evidence>
<sequence length="274" mass="32201">MKLSRDNILHKLNWFMGNLPSGFKQNDQNDPNYPPVIKNKEVAENMKDAGPLERFTEAFMNELDEKLIPKIEGLKYLNDPQNIDLIPDVDHLGLLRYIAWLWGDVRYETFQTYEQYKDYLAYAVHIHRARGSINALNMFLGLFGLRVKPGDHKSYRKATSRYDIGLRYDTVYENLGNEGLRYDYNSTYRNGCTDCAIEQINITVVPGNNYTEYSEEFRENLATVIEDYLTPVNVKLDIMFTLPRGLVTRLRRYIKTREMNYTTVLYKFPDTRNL</sequence>
<reference evidence="1" key="1">
    <citation type="journal article" date="2021" name="Proc. Natl. Acad. Sci. U.S.A.">
        <title>A Catalog of Tens of Thousands of Viruses from Human Metagenomes Reveals Hidden Associations with Chronic Diseases.</title>
        <authorList>
            <person name="Tisza M.J."/>
            <person name="Buck C.B."/>
        </authorList>
    </citation>
    <scope>NUCLEOTIDE SEQUENCE</scope>
    <source>
        <strain evidence="1">CtUml7</strain>
    </source>
</reference>
<accession>A0A8S5V9Q5</accession>
<proteinExistence type="predicted"/>
<dbReference type="EMBL" id="BK016230">
    <property type="protein sequence ID" value="DAG03498.1"/>
    <property type="molecule type" value="Genomic_DNA"/>
</dbReference>
<organism evidence="1">
    <name type="scientific">Ackermannviridae sp. ctUml7</name>
    <dbReference type="NCBI Taxonomy" id="2825753"/>
    <lineage>
        <taxon>Viruses</taxon>
        <taxon>Duplodnaviria</taxon>
        <taxon>Heunggongvirae</taxon>
        <taxon>Uroviricota</taxon>
        <taxon>Caudoviricetes</taxon>
        <taxon>Pantevenvirales</taxon>
        <taxon>Ackermannviridae</taxon>
    </lineage>
</organism>